<feature type="coiled-coil region" evidence="1">
    <location>
        <begin position="49"/>
        <end position="172"/>
    </location>
</feature>
<reference evidence="3" key="1">
    <citation type="submission" date="2012-11" db="EMBL/GenBank/DDBJ databases">
        <authorList>
            <person name="Lucero-Rivera Y.E."/>
            <person name="Tovar-Ramirez D."/>
        </authorList>
    </citation>
    <scope>NUCLEOTIDE SEQUENCE [LARGE SCALE GENOMIC DNA]</scope>
    <source>
        <strain evidence="3">Araruama</strain>
    </source>
</reference>
<evidence type="ECO:0000313" key="3">
    <source>
        <dbReference type="Proteomes" id="UP000189670"/>
    </source>
</evidence>
<organism evidence="2 3">
    <name type="scientific">Candidatus Magnetoglobus multicellularis str. Araruama</name>
    <dbReference type="NCBI Taxonomy" id="890399"/>
    <lineage>
        <taxon>Bacteria</taxon>
        <taxon>Pseudomonadati</taxon>
        <taxon>Thermodesulfobacteriota</taxon>
        <taxon>Desulfobacteria</taxon>
        <taxon>Desulfobacterales</taxon>
        <taxon>Desulfobacteraceae</taxon>
        <taxon>Candidatus Magnetoglobus</taxon>
    </lineage>
</organism>
<evidence type="ECO:0000256" key="1">
    <source>
        <dbReference type="SAM" id="Coils"/>
    </source>
</evidence>
<gene>
    <name evidence="2" type="ORF">OMM_11773</name>
</gene>
<protein>
    <submittedName>
        <fullName evidence="2">Uncharacterized protein</fullName>
    </submittedName>
</protein>
<accession>A0A1V1NXN8</accession>
<dbReference type="Proteomes" id="UP000189670">
    <property type="component" value="Unassembled WGS sequence"/>
</dbReference>
<evidence type="ECO:0000313" key="2">
    <source>
        <dbReference type="EMBL" id="ETR67276.1"/>
    </source>
</evidence>
<name>A0A1V1NXN8_9BACT</name>
<sequence length="237" mass="28396">MVKHENTIFDAYRRNEEKPSATWKFLKNEFPELSQTMTFNTFKQYVSVFSAIRRELDKVRQEAEIEQSKKIQNDKRKLMTELDNARKGLDEVRQKNSETVDQLNKTMQENSYLESKIQNLQDELDKVRQNKTGITDQLNKTIQEKFHLESKLENLNKELDKVRQTNIVVNLEKSKPEINPKNVMGWNVQQSKDGYYRCYRKINKQVHSIYIGKEFNLEKIRIRIREKENEINQCMTK</sequence>
<dbReference type="AlphaFoldDB" id="A0A1V1NXN8"/>
<proteinExistence type="predicted"/>
<dbReference type="EMBL" id="ATBP01001466">
    <property type="protein sequence ID" value="ETR67276.1"/>
    <property type="molecule type" value="Genomic_DNA"/>
</dbReference>
<comment type="caution">
    <text evidence="2">The sequence shown here is derived from an EMBL/GenBank/DDBJ whole genome shotgun (WGS) entry which is preliminary data.</text>
</comment>
<keyword evidence="1" id="KW-0175">Coiled coil</keyword>